<dbReference type="EMBL" id="CP041692">
    <property type="protein sequence ID" value="QDP96270.1"/>
    <property type="molecule type" value="Genomic_DNA"/>
</dbReference>
<dbReference type="InterPro" id="IPR013154">
    <property type="entry name" value="ADH-like_N"/>
</dbReference>
<dbReference type="SMART" id="SM00829">
    <property type="entry name" value="PKS_ER"/>
    <property type="match status" value="1"/>
</dbReference>
<dbReference type="Gene3D" id="3.90.180.10">
    <property type="entry name" value="Medium-chain alcohol dehydrogenases, catalytic domain"/>
    <property type="match status" value="1"/>
</dbReference>
<dbReference type="GO" id="GO:0016491">
    <property type="term" value="F:oxidoreductase activity"/>
    <property type="evidence" value="ECO:0007669"/>
    <property type="project" value="InterPro"/>
</dbReference>
<dbReference type="Pfam" id="PF00107">
    <property type="entry name" value="ADH_zinc_N"/>
    <property type="match status" value="1"/>
</dbReference>
<dbReference type="AlphaFoldDB" id="A0A516PYM5"/>
<evidence type="ECO:0000259" key="2">
    <source>
        <dbReference type="SMART" id="SM00829"/>
    </source>
</evidence>
<gene>
    <name evidence="3" type="ORF">FOE78_10500</name>
</gene>
<protein>
    <submittedName>
        <fullName evidence="3">NADPH:quinone reductase</fullName>
    </submittedName>
</protein>
<sequence length="329" mass="34961">MRAAYVRWVGPDSVIEIGDLPVPTPGASEVLVKVTAVAINPVDNYIRTGRFQTPVPLPFVVGRDLVGTVVESGSPALGFAPGERVWCNSMGHDGRPGAISEYVVVPVDRLYRLPDGADPEQGVALAQPAATAYLGCFVHGNVRAGETVFVGGGGGNIGLAAIRMARMAGARVLATARPDDHQRCRDAGAEVVVDYHAAPMVDRMLDAAGGVDVYWETSGRHDFDRVERVAAPGCRVLVTAAAEQRPTVPLPQLYMRDVSLIGFVISRATVDQLRAAADLINPELAAGTLTARIADRLPLGRTAEAYRRLAEGRVRGRLLVDLAGRTATR</sequence>
<dbReference type="SUPFAM" id="SSF51735">
    <property type="entry name" value="NAD(P)-binding Rossmann-fold domains"/>
    <property type="match status" value="1"/>
</dbReference>
<dbReference type="PANTHER" id="PTHR44154:SF1">
    <property type="entry name" value="QUINONE OXIDOREDUCTASE"/>
    <property type="match status" value="1"/>
</dbReference>
<evidence type="ECO:0000313" key="3">
    <source>
        <dbReference type="EMBL" id="QDP96270.1"/>
    </source>
</evidence>
<dbReference type="CDD" id="cd08253">
    <property type="entry name" value="zeta_crystallin"/>
    <property type="match status" value="1"/>
</dbReference>
<keyword evidence="4" id="KW-1185">Reference proteome</keyword>
<accession>A0A516PYM5</accession>
<dbReference type="Pfam" id="PF08240">
    <property type="entry name" value="ADH_N"/>
    <property type="match status" value="1"/>
</dbReference>
<evidence type="ECO:0000313" key="4">
    <source>
        <dbReference type="Proteomes" id="UP000319263"/>
    </source>
</evidence>
<proteinExistence type="predicted"/>
<dbReference type="KEGG" id="mik:FOE78_10500"/>
<keyword evidence="1" id="KW-0521">NADP</keyword>
<dbReference type="InterPro" id="IPR036291">
    <property type="entry name" value="NAD(P)-bd_dom_sf"/>
</dbReference>
<name>A0A516PYM5_9ACTN</name>
<dbReference type="InterPro" id="IPR013149">
    <property type="entry name" value="ADH-like_C"/>
</dbReference>
<feature type="domain" description="Enoyl reductase (ER)" evidence="2">
    <location>
        <begin position="10"/>
        <end position="320"/>
    </location>
</feature>
<dbReference type="PANTHER" id="PTHR44154">
    <property type="entry name" value="QUINONE OXIDOREDUCTASE"/>
    <property type="match status" value="1"/>
</dbReference>
<dbReference type="InterPro" id="IPR011032">
    <property type="entry name" value="GroES-like_sf"/>
</dbReference>
<evidence type="ECO:0000256" key="1">
    <source>
        <dbReference type="ARBA" id="ARBA00022857"/>
    </source>
</evidence>
<dbReference type="OrthoDB" id="9801186at2"/>
<reference evidence="3 4" key="1">
    <citation type="submission" date="2019-07" db="EMBL/GenBank/DDBJ databases">
        <title>Microlunatus dokdonensis sp. nov. isolated from the rhizospheric soil of the wild plant Elymus tsukushiensis.</title>
        <authorList>
            <person name="Ghim S.-Y."/>
            <person name="Hwang Y.-J."/>
            <person name="Son J.-S."/>
            <person name="Shin J.-H."/>
        </authorList>
    </citation>
    <scope>NUCLEOTIDE SEQUENCE [LARGE SCALE GENOMIC DNA]</scope>
    <source>
        <strain evidence="3 4">KUDC0627</strain>
    </source>
</reference>
<dbReference type="Proteomes" id="UP000319263">
    <property type="component" value="Chromosome"/>
</dbReference>
<dbReference type="SUPFAM" id="SSF50129">
    <property type="entry name" value="GroES-like"/>
    <property type="match status" value="1"/>
</dbReference>
<dbReference type="InterPro" id="IPR051603">
    <property type="entry name" value="Zinc-ADH_QOR/CCCR"/>
</dbReference>
<organism evidence="3 4">
    <name type="scientific">Microlunatus elymi</name>
    <dbReference type="NCBI Taxonomy" id="2596828"/>
    <lineage>
        <taxon>Bacteria</taxon>
        <taxon>Bacillati</taxon>
        <taxon>Actinomycetota</taxon>
        <taxon>Actinomycetes</taxon>
        <taxon>Propionibacteriales</taxon>
        <taxon>Propionibacteriaceae</taxon>
        <taxon>Microlunatus</taxon>
    </lineage>
</organism>
<dbReference type="Gene3D" id="3.40.50.720">
    <property type="entry name" value="NAD(P)-binding Rossmann-like Domain"/>
    <property type="match status" value="1"/>
</dbReference>
<dbReference type="InterPro" id="IPR020843">
    <property type="entry name" value="ER"/>
</dbReference>
<dbReference type="RefSeq" id="WP_143986236.1">
    <property type="nucleotide sequence ID" value="NZ_CP041692.1"/>
</dbReference>